<feature type="transmembrane region" description="Helical" evidence="1">
    <location>
        <begin position="60"/>
        <end position="78"/>
    </location>
</feature>
<dbReference type="InterPro" id="IPR008523">
    <property type="entry name" value="DUF805"/>
</dbReference>
<proteinExistence type="predicted"/>
<dbReference type="Pfam" id="PF05656">
    <property type="entry name" value="DUF805"/>
    <property type="match status" value="1"/>
</dbReference>
<feature type="transmembrane region" description="Helical" evidence="1">
    <location>
        <begin position="90"/>
        <end position="115"/>
    </location>
</feature>
<evidence type="ECO:0000313" key="3">
    <source>
        <dbReference type="Proteomes" id="UP000318483"/>
    </source>
</evidence>
<feature type="transmembrane region" description="Helical" evidence="1">
    <location>
        <begin position="26"/>
        <end position="48"/>
    </location>
</feature>
<sequence length="172" mass="18999">MGFMDAVKTCFAKFLTLQGRASRPEYWWFFLFVILGGLVAQMIDGLIFGFATEEEPGRHPITLIFWFVTLFPALAAGWRRMHDTGRPGWFMILPTIIVLCAFAGLLLGVLGFGAIEAVGADPVRLHPVAAVVGLTGLYVTYAVILVASILKLWWLTRPGDTSDNHYGPVPTR</sequence>
<protein>
    <submittedName>
        <fullName evidence="2">DUF805 domain-containing protein</fullName>
    </submittedName>
</protein>
<dbReference type="KEGG" id="lit:FPZ52_01325"/>
<keyword evidence="3" id="KW-1185">Reference proteome</keyword>
<feature type="transmembrane region" description="Helical" evidence="1">
    <location>
        <begin position="127"/>
        <end position="150"/>
    </location>
</feature>
<evidence type="ECO:0000256" key="1">
    <source>
        <dbReference type="SAM" id="Phobius"/>
    </source>
</evidence>
<keyword evidence="1" id="KW-0812">Transmembrane</keyword>
<reference evidence="2 3" key="1">
    <citation type="submission" date="2019-07" db="EMBL/GenBank/DDBJ databases">
        <title>Litoreibacter alkalisoli sp. nov., isolated from saline-alkaline soil.</title>
        <authorList>
            <person name="Wang S."/>
            <person name="Xu L."/>
            <person name="Xing Y.-T."/>
            <person name="Sun J.-Q."/>
        </authorList>
    </citation>
    <scope>NUCLEOTIDE SEQUENCE [LARGE SCALE GENOMIC DNA]</scope>
    <source>
        <strain evidence="2 3">LN3S51</strain>
    </source>
</reference>
<dbReference type="PANTHER" id="PTHR34980">
    <property type="entry name" value="INNER MEMBRANE PROTEIN-RELATED-RELATED"/>
    <property type="match status" value="1"/>
</dbReference>
<dbReference type="AlphaFoldDB" id="A0A5B8IU61"/>
<gene>
    <name evidence="2" type="ORF">FPZ52_01325</name>
</gene>
<name>A0A5B8IU61_9RHOB</name>
<accession>A0A5B8IU61</accession>
<dbReference type="OrthoDB" id="9812349at2"/>
<dbReference type="GO" id="GO:0005886">
    <property type="term" value="C:plasma membrane"/>
    <property type="evidence" value="ECO:0007669"/>
    <property type="project" value="TreeGrafter"/>
</dbReference>
<keyword evidence="1" id="KW-1133">Transmembrane helix</keyword>
<dbReference type="PANTHER" id="PTHR34980:SF2">
    <property type="entry name" value="INNER MEMBRANE PROTEIN YHAH-RELATED"/>
    <property type="match status" value="1"/>
</dbReference>
<dbReference type="Proteomes" id="UP000318483">
    <property type="component" value="Chromosome"/>
</dbReference>
<dbReference type="EMBL" id="CP042261">
    <property type="protein sequence ID" value="QDY68391.1"/>
    <property type="molecule type" value="Genomic_DNA"/>
</dbReference>
<dbReference type="RefSeq" id="WP_146362971.1">
    <property type="nucleotide sequence ID" value="NZ_CP042261.1"/>
</dbReference>
<organism evidence="2 3">
    <name type="scientific">Qingshengfaniella alkalisoli</name>
    <dbReference type="NCBI Taxonomy" id="2599296"/>
    <lineage>
        <taxon>Bacteria</taxon>
        <taxon>Pseudomonadati</taxon>
        <taxon>Pseudomonadota</taxon>
        <taxon>Alphaproteobacteria</taxon>
        <taxon>Rhodobacterales</taxon>
        <taxon>Paracoccaceae</taxon>
        <taxon>Qingshengfaniella</taxon>
    </lineage>
</organism>
<keyword evidence="1" id="KW-0472">Membrane</keyword>
<evidence type="ECO:0000313" key="2">
    <source>
        <dbReference type="EMBL" id="QDY68391.1"/>
    </source>
</evidence>